<feature type="transmembrane region" description="Helical" evidence="12">
    <location>
        <begin position="377"/>
        <end position="397"/>
    </location>
</feature>
<organism evidence="18 19">
    <name type="scientific">Synchytrium microbalum</name>
    <dbReference type="NCBI Taxonomy" id="1806994"/>
    <lineage>
        <taxon>Eukaryota</taxon>
        <taxon>Fungi</taxon>
        <taxon>Fungi incertae sedis</taxon>
        <taxon>Chytridiomycota</taxon>
        <taxon>Chytridiomycota incertae sedis</taxon>
        <taxon>Chytridiomycetes</taxon>
        <taxon>Synchytriales</taxon>
        <taxon>Synchytriaceae</taxon>
        <taxon>Synchytrium</taxon>
    </lineage>
</organism>
<evidence type="ECO:0000259" key="14">
    <source>
        <dbReference type="PROSITE" id="PS50002"/>
    </source>
</evidence>
<sequence>MHASLFYLVAFVLAVCTAIPNPIQPTPFASFNATVTALNLNAVQLYNDNEYSLSFYWTIESKGTATERLHGVLVFTCNVNQQMNYSWAGVGLGCSTMLDCNTMAVMHQINSTPGISPINFHEHTSMAVYGPPAHAETPLLQSVSGGFENNIPATQRLYVEFVIATTPVDGIHSLIDVNAPFTLIYAFNPNSGINYRSERFTYHSPDYRGSVQLSRLVATVDAPIRVSVLGVAPLSQKVAHGVGMMLVWLGLFPFGIYWARYLRSAGPGLWIHISVQCFGYLLLWFFFILIVTAIQLWQRPHAILGIFLVVFATIQVLLGGLNFAGLRNERIAEYRHYIRLSHHIVGPCLVLLAVVQVALGLSTLFPLVEPRGSEYWILYFILLGAWLSIFIVTETYYRLRVVNYDAVPRSNSINDRTDDMANVAAKWVGVCVGFMGSKKAAQNNGFRNAGVHNVQPEGVPFVTNIERQRSDQRNVTRSSNGQPKAAGIGSAIGIGAVATAAVGNSSPYDIEMVESPLMKRKIPKDELRSFTWQNLDEEINTGRGLYVVAAGRWVYDISSWINTHPGGRVILRNVIGTDISNDFFHEAGFDVEAINPDVMVPPQRQRTNPLPQTSADRAAAAAEASSAPPTSSLARFTEMEGLEQLPQLNEEDWTRIRRARKVHVHTKLAVQKLAQFLVGEVTAVRSPRLASSSRVVSSSIRFDPYEYRRYAITQMTPCNNSTTASVIKFRFVRLYPHDSRAEEVLEFQPGECVEIQVNIGGQYVSRYITPIGGTPIAFEAYIKIYSNGVMTKWLQSQKVGDKQVKIRGPFGTPFVPRSLQTTPQYPDVMIFFSAGSGLAPALQCLQSYLLPTIQPLRVIVPYYPQQKDELTLTPGHLVTALAHYNDGWAYGTSLTLKQNGIFPLPVTLPISSSTRFLIINSVHSSNDITSDLFALETLKAAHLAYPHAVQCWHAVSDATNLGRVPDLPTGINAILPGRVTLSRVQDILHIANEPHPLFGAIAINSRRVVVCGPRSYTGHMLDILGEAGIPMTEVSVLPPDRYV</sequence>
<proteinExistence type="predicted"/>
<keyword evidence="13" id="KW-0732">Signal</keyword>
<dbReference type="SUPFAM" id="SSF52343">
    <property type="entry name" value="Ferredoxin reductase-like, C-terminal NADP-linked domain"/>
    <property type="match status" value="1"/>
</dbReference>
<dbReference type="InterPro" id="IPR001452">
    <property type="entry name" value="SH3_domain"/>
</dbReference>
<comment type="caution">
    <text evidence="18">The sequence shown here is derived from an EMBL/GenBank/DDBJ whole genome shotgun (WGS) entry which is preliminary data.</text>
</comment>
<name>A0A507C7X0_9FUNG</name>
<dbReference type="PANTHER" id="PTHR23130">
    <property type="entry name" value="CYTOCHROME B561 AND DOMON DOMAIN-CONTAINING PROTEIN"/>
    <property type="match status" value="1"/>
</dbReference>
<dbReference type="InterPro" id="IPR008333">
    <property type="entry name" value="Cbr1-like_FAD-bd_dom"/>
</dbReference>
<feature type="chain" id="PRO_5021365185" description="Cytochrome b5 heme-binding domain-containing protein" evidence="13">
    <location>
        <begin position="19"/>
        <end position="1043"/>
    </location>
</feature>
<evidence type="ECO:0000256" key="5">
    <source>
        <dbReference type="ARBA" id="ARBA00022692"/>
    </source>
</evidence>
<dbReference type="Pfam" id="PF00173">
    <property type="entry name" value="Cyt-b5"/>
    <property type="match status" value="1"/>
</dbReference>
<dbReference type="SUPFAM" id="SSF55856">
    <property type="entry name" value="Cytochrome b5-like heme/steroid binding domain"/>
    <property type="match status" value="1"/>
</dbReference>
<dbReference type="GeneID" id="42004752"/>
<keyword evidence="9 12" id="KW-0472">Membrane</keyword>
<evidence type="ECO:0000256" key="10">
    <source>
        <dbReference type="PROSITE-ProRule" id="PRU00192"/>
    </source>
</evidence>
<feature type="domain" description="SH3" evidence="14">
    <location>
        <begin position="851"/>
        <end position="912"/>
    </location>
</feature>
<keyword evidence="5 12" id="KW-0812">Transmembrane</keyword>
<dbReference type="CDD" id="cd08760">
    <property type="entry name" value="Cyt_b561_FRRS1_like"/>
    <property type="match status" value="1"/>
</dbReference>
<evidence type="ECO:0000256" key="6">
    <source>
        <dbReference type="ARBA" id="ARBA00022982"/>
    </source>
</evidence>
<feature type="transmembrane region" description="Helical" evidence="12">
    <location>
        <begin position="238"/>
        <end position="258"/>
    </location>
</feature>
<evidence type="ECO:0000256" key="4">
    <source>
        <dbReference type="ARBA" id="ARBA00022448"/>
    </source>
</evidence>
<keyword evidence="4" id="KW-0813">Transport</keyword>
<evidence type="ECO:0000256" key="7">
    <source>
        <dbReference type="ARBA" id="ARBA00022989"/>
    </source>
</evidence>
<comment type="cofactor">
    <cofactor evidence="1">
        <name>FAD</name>
        <dbReference type="ChEBI" id="CHEBI:57692"/>
    </cofactor>
</comment>
<dbReference type="Gene3D" id="2.40.30.10">
    <property type="entry name" value="Translation factors"/>
    <property type="match status" value="1"/>
</dbReference>
<keyword evidence="3 10" id="KW-0728">SH3 domain</keyword>
<dbReference type="Gene3D" id="2.30.30.40">
    <property type="entry name" value="SH3 Domains"/>
    <property type="match status" value="1"/>
</dbReference>
<dbReference type="InterPro" id="IPR001199">
    <property type="entry name" value="Cyt_B5-like_heme/steroid-bd"/>
</dbReference>
<evidence type="ECO:0000313" key="19">
    <source>
        <dbReference type="Proteomes" id="UP000319731"/>
    </source>
</evidence>
<dbReference type="InterPro" id="IPR036400">
    <property type="entry name" value="Cyt_B5-like_heme/steroid_sf"/>
</dbReference>
<evidence type="ECO:0000259" key="17">
    <source>
        <dbReference type="PROSITE" id="PS51384"/>
    </source>
</evidence>
<gene>
    <name evidence="18" type="ORF">SmJEL517_g03527</name>
</gene>
<dbReference type="RefSeq" id="XP_031024537.1">
    <property type="nucleotide sequence ID" value="XM_031169455.1"/>
</dbReference>
<dbReference type="SUPFAM" id="SSF63380">
    <property type="entry name" value="Riboflavin synthase domain-like"/>
    <property type="match status" value="1"/>
</dbReference>
<keyword evidence="7 12" id="KW-1133">Transmembrane helix</keyword>
<dbReference type="Gene3D" id="1.20.120.1770">
    <property type="match status" value="1"/>
</dbReference>
<evidence type="ECO:0008006" key="20">
    <source>
        <dbReference type="Google" id="ProtNLM"/>
    </source>
</evidence>
<dbReference type="InterPro" id="IPR039261">
    <property type="entry name" value="FNR_nucleotide-bd"/>
</dbReference>
<dbReference type="SMART" id="SM00665">
    <property type="entry name" value="B561"/>
    <property type="match status" value="1"/>
</dbReference>
<protein>
    <recommendedName>
        <fullName evidence="20">Cytochrome b5 heme-binding domain-containing protein</fullName>
    </recommendedName>
</protein>
<dbReference type="Gene3D" id="3.10.120.10">
    <property type="entry name" value="Cytochrome b5-like heme/steroid binding domain"/>
    <property type="match status" value="1"/>
</dbReference>
<dbReference type="STRING" id="1806994.A0A507C7X0"/>
<dbReference type="Pfam" id="PF00970">
    <property type="entry name" value="FAD_binding_6"/>
    <property type="match status" value="1"/>
</dbReference>
<dbReference type="GO" id="GO:0016020">
    <property type="term" value="C:membrane"/>
    <property type="evidence" value="ECO:0007669"/>
    <property type="project" value="UniProtKB-SubCell"/>
</dbReference>
<comment type="subcellular location">
    <subcellularLocation>
        <location evidence="2">Membrane</location>
    </subcellularLocation>
</comment>
<dbReference type="InterPro" id="IPR006593">
    <property type="entry name" value="Cyt_b561/ferric_Rdtase_TM"/>
</dbReference>
<evidence type="ECO:0000256" key="3">
    <source>
        <dbReference type="ARBA" id="ARBA00022443"/>
    </source>
</evidence>
<dbReference type="PROSITE" id="PS51384">
    <property type="entry name" value="FAD_FR"/>
    <property type="match status" value="1"/>
</dbReference>
<evidence type="ECO:0000256" key="9">
    <source>
        <dbReference type="ARBA" id="ARBA00023136"/>
    </source>
</evidence>
<keyword evidence="19" id="KW-1185">Reference proteome</keyword>
<evidence type="ECO:0000256" key="8">
    <source>
        <dbReference type="ARBA" id="ARBA00023002"/>
    </source>
</evidence>
<feature type="transmembrane region" description="Helical" evidence="12">
    <location>
        <begin position="303"/>
        <end position="324"/>
    </location>
</feature>
<evidence type="ECO:0000259" key="16">
    <source>
        <dbReference type="PROSITE" id="PS50939"/>
    </source>
</evidence>
<feature type="compositionally biased region" description="Low complexity" evidence="11">
    <location>
        <begin position="614"/>
        <end position="631"/>
    </location>
</feature>
<dbReference type="PROSITE" id="PS50255">
    <property type="entry name" value="CYTOCHROME_B5_2"/>
    <property type="match status" value="1"/>
</dbReference>
<feature type="region of interest" description="Disordered" evidence="11">
    <location>
        <begin position="602"/>
        <end position="631"/>
    </location>
</feature>
<feature type="transmembrane region" description="Helical" evidence="12">
    <location>
        <begin position="270"/>
        <end position="297"/>
    </location>
</feature>
<feature type="compositionally biased region" description="Polar residues" evidence="11">
    <location>
        <begin position="604"/>
        <end position="613"/>
    </location>
</feature>
<evidence type="ECO:0000256" key="12">
    <source>
        <dbReference type="SAM" id="Phobius"/>
    </source>
</evidence>
<dbReference type="PROSITE" id="PS50002">
    <property type="entry name" value="SH3"/>
    <property type="match status" value="1"/>
</dbReference>
<dbReference type="InterPro" id="IPR017927">
    <property type="entry name" value="FAD-bd_FR_type"/>
</dbReference>
<dbReference type="SUPFAM" id="SSF50044">
    <property type="entry name" value="SH3-domain"/>
    <property type="match status" value="1"/>
</dbReference>
<dbReference type="InterPro" id="IPR036028">
    <property type="entry name" value="SH3-like_dom_sf"/>
</dbReference>
<feature type="signal peptide" evidence="13">
    <location>
        <begin position="1"/>
        <end position="18"/>
    </location>
</feature>
<dbReference type="Proteomes" id="UP000319731">
    <property type="component" value="Unassembled WGS sequence"/>
</dbReference>
<dbReference type="AlphaFoldDB" id="A0A507C7X0"/>
<dbReference type="GO" id="GO:0016491">
    <property type="term" value="F:oxidoreductase activity"/>
    <property type="evidence" value="ECO:0007669"/>
    <property type="project" value="InterPro"/>
</dbReference>
<dbReference type="EMBL" id="QEAO01000019">
    <property type="protein sequence ID" value="TPX33595.1"/>
    <property type="molecule type" value="Genomic_DNA"/>
</dbReference>
<keyword evidence="6" id="KW-0249">Electron transport</keyword>
<dbReference type="PROSITE" id="PS50939">
    <property type="entry name" value="CYTOCHROME_B561"/>
    <property type="match status" value="1"/>
</dbReference>
<evidence type="ECO:0000256" key="2">
    <source>
        <dbReference type="ARBA" id="ARBA00004370"/>
    </source>
</evidence>
<evidence type="ECO:0000256" key="11">
    <source>
        <dbReference type="SAM" id="MobiDB-lite"/>
    </source>
</evidence>
<dbReference type="PANTHER" id="PTHR23130:SF171">
    <property type="entry name" value="OS01G0895300 PROTEIN"/>
    <property type="match status" value="1"/>
</dbReference>
<feature type="domain" description="Cytochrome b5 heme-binding" evidence="15">
    <location>
        <begin position="527"/>
        <end position="583"/>
    </location>
</feature>
<feature type="domain" description="Cytochrome b561" evidence="16">
    <location>
        <begin position="210"/>
        <end position="403"/>
    </location>
</feature>
<dbReference type="Gene3D" id="3.40.50.80">
    <property type="entry name" value="Nucleotide-binding domain of ferredoxin-NADP reductase (FNR) module"/>
    <property type="match status" value="1"/>
</dbReference>
<evidence type="ECO:0000259" key="15">
    <source>
        <dbReference type="PROSITE" id="PS50255"/>
    </source>
</evidence>
<accession>A0A507C7X0</accession>
<feature type="transmembrane region" description="Helical" evidence="12">
    <location>
        <begin position="344"/>
        <end position="365"/>
    </location>
</feature>
<keyword evidence="8" id="KW-0560">Oxidoreductase</keyword>
<dbReference type="OrthoDB" id="823504at2759"/>
<feature type="domain" description="FAD-binding FR-type" evidence="17">
    <location>
        <begin position="702"/>
        <end position="816"/>
    </location>
</feature>
<evidence type="ECO:0000256" key="13">
    <source>
        <dbReference type="SAM" id="SignalP"/>
    </source>
</evidence>
<reference evidence="18 19" key="1">
    <citation type="journal article" date="2019" name="Sci. Rep.">
        <title>Comparative genomics of chytrid fungi reveal insights into the obligate biotrophic and pathogenic lifestyle of Synchytrium endobioticum.</title>
        <authorList>
            <person name="van de Vossenberg B.T.L.H."/>
            <person name="Warris S."/>
            <person name="Nguyen H.D.T."/>
            <person name="van Gent-Pelzer M.P.E."/>
            <person name="Joly D.L."/>
            <person name="van de Geest H.C."/>
            <person name="Bonants P.J.M."/>
            <person name="Smith D.S."/>
            <person name="Levesque C.A."/>
            <person name="van der Lee T.A.J."/>
        </authorList>
    </citation>
    <scope>NUCLEOTIDE SEQUENCE [LARGE SCALE GENOMIC DNA]</scope>
    <source>
        <strain evidence="18 19">JEL517</strain>
    </source>
</reference>
<dbReference type="InterPro" id="IPR017938">
    <property type="entry name" value="Riboflavin_synthase-like_b-brl"/>
</dbReference>
<evidence type="ECO:0000256" key="1">
    <source>
        <dbReference type="ARBA" id="ARBA00001974"/>
    </source>
</evidence>
<evidence type="ECO:0000313" key="18">
    <source>
        <dbReference type="EMBL" id="TPX33595.1"/>
    </source>
</evidence>